<feature type="non-terminal residue" evidence="1">
    <location>
        <position position="137"/>
    </location>
</feature>
<feature type="non-terminal residue" evidence="1">
    <location>
        <position position="1"/>
    </location>
</feature>
<evidence type="ECO:0000313" key="2">
    <source>
        <dbReference type="Proteomes" id="UP000714275"/>
    </source>
</evidence>
<proteinExistence type="predicted"/>
<comment type="caution">
    <text evidence="1">The sequence shown here is derived from an EMBL/GenBank/DDBJ whole genome shotgun (WGS) entry which is preliminary data.</text>
</comment>
<accession>A0A9P6ZF15</accession>
<evidence type="ECO:0000313" key="1">
    <source>
        <dbReference type="EMBL" id="KAG1762433.1"/>
    </source>
</evidence>
<protein>
    <submittedName>
        <fullName evidence="1">Uncharacterized protein</fullName>
    </submittedName>
</protein>
<name>A0A9P6ZF15_9AGAM</name>
<dbReference type="Proteomes" id="UP000714275">
    <property type="component" value="Unassembled WGS sequence"/>
</dbReference>
<sequence length="137" mass="15676">SSPTCFPDSVHLSLDTRQHQDNPDTIFIHFQSFLFDVHSLSANCGPPLLSTNSLIRFPTRTAFLNSLIDTILDPPIGFRHWKLAPIISEVYMSYLIIYTLRTLPCVLPSGELEPQNRLLLSLKPENRYCFEGRLRCN</sequence>
<dbReference type="EMBL" id="JABBWD010000241">
    <property type="protein sequence ID" value="KAG1762433.1"/>
    <property type="molecule type" value="Genomic_DNA"/>
</dbReference>
<keyword evidence="2" id="KW-1185">Reference proteome</keyword>
<reference evidence="1" key="1">
    <citation type="journal article" date="2020" name="New Phytol.">
        <title>Comparative genomics reveals dynamic genome evolution in host specialist ectomycorrhizal fungi.</title>
        <authorList>
            <person name="Lofgren L.A."/>
            <person name="Nguyen N.H."/>
            <person name="Vilgalys R."/>
            <person name="Ruytinx J."/>
            <person name="Liao H.L."/>
            <person name="Branco S."/>
            <person name="Kuo A."/>
            <person name="LaButti K."/>
            <person name="Lipzen A."/>
            <person name="Andreopoulos W."/>
            <person name="Pangilinan J."/>
            <person name="Riley R."/>
            <person name="Hundley H."/>
            <person name="Na H."/>
            <person name="Barry K."/>
            <person name="Grigoriev I.V."/>
            <person name="Stajich J.E."/>
            <person name="Kennedy P.G."/>
        </authorList>
    </citation>
    <scope>NUCLEOTIDE SEQUENCE</scope>
    <source>
        <strain evidence="1">DOB743</strain>
    </source>
</reference>
<organism evidence="1 2">
    <name type="scientific">Suillus placidus</name>
    <dbReference type="NCBI Taxonomy" id="48579"/>
    <lineage>
        <taxon>Eukaryota</taxon>
        <taxon>Fungi</taxon>
        <taxon>Dikarya</taxon>
        <taxon>Basidiomycota</taxon>
        <taxon>Agaricomycotina</taxon>
        <taxon>Agaricomycetes</taxon>
        <taxon>Agaricomycetidae</taxon>
        <taxon>Boletales</taxon>
        <taxon>Suillineae</taxon>
        <taxon>Suillaceae</taxon>
        <taxon>Suillus</taxon>
    </lineage>
</organism>
<dbReference type="OrthoDB" id="2730545at2759"/>
<dbReference type="AlphaFoldDB" id="A0A9P6ZF15"/>
<gene>
    <name evidence="1" type="ORF">EV702DRAFT_919736</name>
</gene>